<proteinExistence type="predicted"/>
<dbReference type="PANTHER" id="PTHR23252">
    <property type="entry name" value="INTIMAL THICKNESS RECEPTOR-RELATED"/>
    <property type="match status" value="1"/>
</dbReference>
<reference evidence="4" key="1">
    <citation type="submission" date="2019-06" db="EMBL/GenBank/DDBJ databases">
        <authorList>
            <person name="Zheng W."/>
        </authorList>
    </citation>
    <scope>NUCLEOTIDE SEQUENCE</scope>
    <source>
        <strain evidence="4">QDHG01</strain>
    </source>
</reference>
<dbReference type="Proteomes" id="UP000785679">
    <property type="component" value="Unassembled WGS sequence"/>
</dbReference>
<dbReference type="GO" id="GO:0019236">
    <property type="term" value="P:response to pheromone"/>
    <property type="evidence" value="ECO:0007669"/>
    <property type="project" value="InterPro"/>
</dbReference>
<evidence type="ECO:0000259" key="3">
    <source>
        <dbReference type="Pfam" id="PF10192"/>
    </source>
</evidence>
<dbReference type="GO" id="GO:0007186">
    <property type="term" value="P:G protein-coupled receptor signaling pathway"/>
    <property type="evidence" value="ECO:0007669"/>
    <property type="project" value="InterPro"/>
</dbReference>
<evidence type="ECO:0000313" key="4">
    <source>
        <dbReference type="EMBL" id="TNV73049.1"/>
    </source>
</evidence>
<feature type="transmembrane region" description="Helical" evidence="1">
    <location>
        <begin position="391"/>
        <end position="411"/>
    </location>
</feature>
<feature type="domain" description="GPR180/TMEM145 transmembrane" evidence="3">
    <location>
        <begin position="192"/>
        <end position="409"/>
    </location>
</feature>
<gene>
    <name evidence="4" type="ORF">FGO68_gene12873</name>
</gene>
<dbReference type="EMBL" id="RRYP01020054">
    <property type="protein sequence ID" value="TNV73049.1"/>
    <property type="molecule type" value="Genomic_DNA"/>
</dbReference>
<dbReference type="InterPro" id="IPR047831">
    <property type="entry name" value="GPR180/TMEM145"/>
</dbReference>
<feature type="transmembrane region" description="Helical" evidence="1">
    <location>
        <begin position="364"/>
        <end position="385"/>
    </location>
</feature>
<feature type="chain" id="PRO_5035256063" description="GPR180/TMEM145 transmembrane domain-containing protein" evidence="2">
    <location>
        <begin position="25"/>
        <end position="437"/>
    </location>
</feature>
<feature type="transmembrane region" description="Helical" evidence="1">
    <location>
        <begin position="291"/>
        <end position="312"/>
    </location>
</feature>
<feature type="transmembrane region" description="Helical" evidence="1">
    <location>
        <begin position="181"/>
        <end position="203"/>
    </location>
</feature>
<dbReference type="PANTHER" id="PTHR23252:SF24">
    <property type="entry name" value="TRANSMEMBRANE PROTEIN 145"/>
    <property type="match status" value="1"/>
</dbReference>
<keyword evidence="1" id="KW-0812">Transmembrane</keyword>
<evidence type="ECO:0000313" key="5">
    <source>
        <dbReference type="Proteomes" id="UP000785679"/>
    </source>
</evidence>
<keyword evidence="1" id="KW-0472">Membrane</keyword>
<keyword evidence="1" id="KW-1133">Transmembrane helix</keyword>
<organism evidence="4 5">
    <name type="scientific">Halteria grandinella</name>
    <dbReference type="NCBI Taxonomy" id="5974"/>
    <lineage>
        <taxon>Eukaryota</taxon>
        <taxon>Sar</taxon>
        <taxon>Alveolata</taxon>
        <taxon>Ciliophora</taxon>
        <taxon>Intramacronucleata</taxon>
        <taxon>Spirotrichea</taxon>
        <taxon>Stichotrichia</taxon>
        <taxon>Sporadotrichida</taxon>
        <taxon>Halteriidae</taxon>
        <taxon>Halteria</taxon>
    </lineage>
</organism>
<keyword evidence="5" id="KW-1185">Reference proteome</keyword>
<accession>A0A8J8NE80</accession>
<feature type="signal peptide" evidence="2">
    <location>
        <begin position="1"/>
        <end position="24"/>
    </location>
</feature>
<dbReference type="AlphaFoldDB" id="A0A8J8NE80"/>
<evidence type="ECO:0000256" key="1">
    <source>
        <dbReference type="SAM" id="Phobius"/>
    </source>
</evidence>
<sequence length="437" mass="50038">MAGLTRLLLLSLLCLALSWTPAHSKDTYCRNRFTNNEDWIYCTKFGTSQSSRVRVKLRSKFLARHSQSPSISVGIYKDQDFDKIINSPKKNGLTCKEKRDLASEVVTLSVPADAQWSEPVTTSFINSHLPRIYYFAVMDCEHVTQMAYRMMPKIEVDFNIVNQPAEGDPVDHFSYEEQGTLPLHLTLLFTFTPLFGFAIYKCVQHQRTFEMNHSPFVVIILALFLQLGNLFWKVLHLLMYSSNGKGIPFFDIVSLICQMLSEITFSALLMMIAYGWTITFNDLDIDNNLDVYLPVGSIVIVIHLVLAAMTYVDFDAHHKYHDYAGIQGWVLIFFKAGLFAYYIYCIRANRDKIPKRSEKFFRTFTLLGSVYMLSVPFTIFASYFFQPYNRQFVFTLSTNVVQLIATGLMIYQQSSTHSGYFKASLNAQGILPTGKLA</sequence>
<dbReference type="InterPro" id="IPR019336">
    <property type="entry name" value="GPR180/TMEM145_TM"/>
</dbReference>
<feature type="transmembrane region" description="Helical" evidence="1">
    <location>
        <begin position="324"/>
        <end position="344"/>
    </location>
</feature>
<feature type="transmembrane region" description="Helical" evidence="1">
    <location>
        <begin position="215"/>
        <end position="232"/>
    </location>
</feature>
<evidence type="ECO:0000256" key="2">
    <source>
        <dbReference type="SAM" id="SignalP"/>
    </source>
</evidence>
<dbReference type="OrthoDB" id="429400at2759"/>
<name>A0A8J8NE80_HALGN</name>
<keyword evidence="2" id="KW-0732">Signal</keyword>
<feature type="transmembrane region" description="Helical" evidence="1">
    <location>
        <begin position="252"/>
        <end position="279"/>
    </location>
</feature>
<comment type="caution">
    <text evidence="4">The sequence shown here is derived from an EMBL/GenBank/DDBJ whole genome shotgun (WGS) entry which is preliminary data.</text>
</comment>
<protein>
    <recommendedName>
        <fullName evidence="3">GPR180/TMEM145 transmembrane domain-containing protein</fullName>
    </recommendedName>
</protein>
<dbReference type="Pfam" id="PF10192">
    <property type="entry name" value="GPR180-TMEM145_TM"/>
    <property type="match status" value="1"/>
</dbReference>